<proteinExistence type="predicted"/>
<dbReference type="EMBL" id="QEXL01000013">
    <property type="protein sequence ID" value="RBM06134.1"/>
    <property type="molecule type" value="Genomic_DNA"/>
</dbReference>
<dbReference type="Proteomes" id="UP000252680">
    <property type="component" value="Unassembled WGS sequence"/>
</dbReference>
<evidence type="ECO:0000313" key="2">
    <source>
        <dbReference type="Proteomes" id="UP000252680"/>
    </source>
</evidence>
<organism evidence="1 2">
    <name type="scientific">Novacetimonas cocois</name>
    <dbReference type="NCBI Taxonomy" id="1747507"/>
    <lineage>
        <taxon>Bacteria</taxon>
        <taxon>Pseudomonadati</taxon>
        <taxon>Pseudomonadota</taxon>
        <taxon>Alphaproteobacteria</taxon>
        <taxon>Acetobacterales</taxon>
        <taxon>Acetobacteraceae</taxon>
        <taxon>Novacetimonas</taxon>
    </lineage>
</organism>
<gene>
    <name evidence="1" type="ORF">NJLHNGOC_10660</name>
</gene>
<comment type="caution">
    <text evidence="1">The sequence shown here is derived from an EMBL/GenBank/DDBJ whole genome shotgun (WGS) entry which is preliminary data.</text>
</comment>
<protein>
    <submittedName>
        <fullName evidence="1">Uncharacterized protein</fullName>
    </submittedName>
</protein>
<keyword evidence="2" id="KW-1185">Reference proteome</keyword>
<name>A0A365YTX2_9PROT</name>
<evidence type="ECO:0000313" key="1">
    <source>
        <dbReference type="EMBL" id="RBM06134.1"/>
    </source>
</evidence>
<accession>A0A365YTX2</accession>
<sequence>MSRHGMSLLGLSGHKTGQAVMSPVISLPCRTHETRPSFIGHGFITGRDRARPRRISAVADR</sequence>
<reference evidence="1 2" key="1">
    <citation type="submission" date="2018-05" db="EMBL/GenBank/DDBJ databases">
        <title>Komagataeibacter cocois sp. nov., for a novel cellulose- producing strain isolated from coconut milk.</title>
        <authorList>
            <person name="Liu L."/>
            <person name="Wang Y."/>
            <person name="Liu S."/>
            <person name="Bi J."/>
            <person name="Chen H."/>
            <person name="Deng J."/>
            <person name="Zhang C."/>
            <person name="Hu Q."/>
            <person name="Li C."/>
        </authorList>
    </citation>
    <scope>NUCLEOTIDE SEQUENCE [LARGE SCALE GENOMIC DNA]</scope>
    <source>
        <strain evidence="1 2">WE7</strain>
    </source>
</reference>
<dbReference type="AlphaFoldDB" id="A0A365YTX2"/>